<dbReference type="PANTHER" id="PTHR46888:SF1">
    <property type="entry name" value="RIBONUCLEASE H"/>
    <property type="match status" value="1"/>
</dbReference>
<reference evidence="6" key="1">
    <citation type="submission" date="2025-08" db="UniProtKB">
        <authorList>
            <consortium name="Ensembl"/>
        </authorList>
    </citation>
    <scope>IDENTIFICATION</scope>
</reference>
<dbReference type="InterPro" id="IPR003309">
    <property type="entry name" value="SCAN_dom"/>
</dbReference>
<dbReference type="Gene3D" id="2.40.70.10">
    <property type="entry name" value="Acid Proteases"/>
    <property type="match status" value="1"/>
</dbReference>
<dbReference type="SUPFAM" id="SSF47353">
    <property type="entry name" value="Retrovirus capsid dimerization domain-like"/>
    <property type="match status" value="1"/>
</dbReference>
<dbReference type="GO" id="GO:0008270">
    <property type="term" value="F:zinc ion binding"/>
    <property type="evidence" value="ECO:0007669"/>
    <property type="project" value="UniProtKB-KW"/>
</dbReference>
<keyword evidence="7" id="KW-1185">Reference proteome</keyword>
<evidence type="ECO:0000256" key="3">
    <source>
        <dbReference type="SAM" id="MobiDB-lite"/>
    </source>
</evidence>
<dbReference type="GeneTree" id="ENSGT00940000159113"/>
<keyword evidence="1" id="KW-0378">Hydrolase</keyword>
<evidence type="ECO:0008006" key="8">
    <source>
        <dbReference type="Google" id="ProtNLM"/>
    </source>
</evidence>
<dbReference type="Pfam" id="PF00098">
    <property type="entry name" value="zf-CCHC"/>
    <property type="match status" value="1"/>
</dbReference>
<evidence type="ECO:0000256" key="2">
    <source>
        <dbReference type="PROSITE-ProRule" id="PRU00047"/>
    </source>
</evidence>
<protein>
    <recommendedName>
        <fullName evidence="8">CCHC-type domain-containing protein</fullName>
    </recommendedName>
</protein>
<dbReference type="CDD" id="cd07936">
    <property type="entry name" value="SCAN"/>
    <property type="match status" value="1"/>
</dbReference>
<dbReference type="InterPro" id="IPR018061">
    <property type="entry name" value="Retropepsins"/>
</dbReference>
<dbReference type="PANTHER" id="PTHR46888">
    <property type="entry name" value="ZINC KNUCKLE DOMAINCONTAINING PROTEIN-RELATED"/>
    <property type="match status" value="1"/>
</dbReference>
<dbReference type="Proteomes" id="UP000261540">
    <property type="component" value="Unplaced"/>
</dbReference>
<evidence type="ECO:0000313" key="6">
    <source>
        <dbReference type="Ensembl" id="ENSPKIP00000026082.1"/>
    </source>
</evidence>
<dbReference type="SMART" id="SM00431">
    <property type="entry name" value="SCAN"/>
    <property type="match status" value="1"/>
</dbReference>
<feature type="domain" description="SCAN box" evidence="5">
    <location>
        <begin position="28"/>
        <end position="106"/>
    </location>
</feature>
<evidence type="ECO:0000259" key="5">
    <source>
        <dbReference type="PROSITE" id="PS50804"/>
    </source>
</evidence>
<name>A0A3B3S5S3_9TELE</name>
<keyword evidence="2" id="KW-0479">Metal-binding</keyword>
<dbReference type="InterPro" id="IPR038269">
    <property type="entry name" value="SCAN_sf"/>
</dbReference>
<dbReference type="InterPro" id="IPR021109">
    <property type="entry name" value="Peptidase_aspartic_dom_sf"/>
</dbReference>
<dbReference type="SUPFAM" id="SSF50630">
    <property type="entry name" value="Acid proteases"/>
    <property type="match status" value="1"/>
</dbReference>
<evidence type="ECO:0000259" key="4">
    <source>
        <dbReference type="PROSITE" id="PS50158"/>
    </source>
</evidence>
<dbReference type="SUPFAM" id="SSF57756">
    <property type="entry name" value="Retrovirus zinc finger-like domains"/>
    <property type="match status" value="1"/>
</dbReference>
<accession>A0A3B3S5S3</accession>
<sequence>MDPDTTMDYDCLKEAILAKYEINAEKYRQQFRALETSPTETPQELYIRLKDLFCKWVKFDQSSKEELMETLVLEQYLRVLYVDVRTWVREHNPATAAEAANLVESFVAAHRGPRGYQYAGVLDRQRWGKSDGPGKGAGSGITASDHRAPPPLHPDRARPQGISCFNCGQVGHKSPACPLRKSKYSHLCYVPHSVPRLNTQESRDPVVTIELNGKPVKALVDTGCSQTLVQADLVSLEFQNCNDKLTICCVHGESSELATADVYVRVNGQTYLLRVGLVSKLPYPVLLGQDLPVLPELVNRAAWCGVVTRAKAREQQADMTVLPFYGEDVPVEPTCTRQQRCDRRRQTVEESVQHNAVQMESVDSPEMADCVINDNLAEEQGADITLKPLFKRAEEGVVVPALGKEGYIMQNNLLYRQSEDGLQLVIPQKY</sequence>
<dbReference type="Gene3D" id="4.10.60.10">
    <property type="entry name" value="Zinc finger, CCHC-type"/>
    <property type="match status" value="1"/>
</dbReference>
<proteinExistence type="predicted"/>
<keyword evidence="2" id="KW-0862">Zinc</keyword>
<keyword evidence="2" id="KW-0863">Zinc-finger</keyword>
<dbReference type="CDD" id="cd00303">
    <property type="entry name" value="retropepsin_like"/>
    <property type="match status" value="1"/>
</dbReference>
<dbReference type="GO" id="GO:0003676">
    <property type="term" value="F:nucleic acid binding"/>
    <property type="evidence" value="ECO:0007669"/>
    <property type="project" value="InterPro"/>
</dbReference>
<dbReference type="PROSITE" id="PS50158">
    <property type="entry name" value="ZF_CCHC"/>
    <property type="match status" value="1"/>
</dbReference>
<dbReference type="Pfam" id="PF00077">
    <property type="entry name" value="RVP"/>
    <property type="match status" value="1"/>
</dbReference>
<evidence type="ECO:0000313" key="7">
    <source>
        <dbReference type="Proteomes" id="UP000261540"/>
    </source>
</evidence>
<dbReference type="PROSITE" id="PS50804">
    <property type="entry name" value="SCAN_BOX"/>
    <property type="match status" value="1"/>
</dbReference>
<dbReference type="Pfam" id="PF02023">
    <property type="entry name" value="SCAN"/>
    <property type="match status" value="1"/>
</dbReference>
<dbReference type="GO" id="GO:0016787">
    <property type="term" value="F:hydrolase activity"/>
    <property type="evidence" value="ECO:0007669"/>
    <property type="project" value="UniProtKB-KW"/>
</dbReference>
<dbReference type="InterPro" id="IPR036875">
    <property type="entry name" value="Znf_CCHC_sf"/>
</dbReference>
<dbReference type="Ensembl" id="ENSPKIT00000006829.1">
    <property type="protein sequence ID" value="ENSPKIP00000026082.1"/>
    <property type="gene ID" value="ENSPKIG00000008712.1"/>
</dbReference>
<feature type="region of interest" description="Disordered" evidence="3">
    <location>
        <begin position="127"/>
        <end position="154"/>
    </location>
</feature>
<dbReference type="SMART" id="SM00343">
    <property type="entry name" value="ZnF_C2HC"/>
    <property type="match status" value="1"/>
</dbReference>
<evidence type="ECO:0000256" key="1">
    <source>
        <dbReference type="ARBA" id="ARBA00022801"/>
    </source>
</evidence>
<feature type="domain" description="CCHC-type" evidence="4">
    <location>
        <begin position="164"/>
        <end position="178"/>
    </location>
</feature>
<dbReference type="AlphaFoldDB" id="A0A3B3S5S3"/>
<feature type="compositionally biased region" description="Basic and acidic residues" evidence="3">
    <location>
        <begin position="144"/>
        <end position="154"/>
    </location>
</feature>
<dbReference type="InterPro" id="IPR001878">
    <property type="entry name" value="Znf_CCHC"/>
</dbReference>
<dbReference type="Gene3D" id="1.10.4020.10">
    <property type="entry name" value="DNA breaking-rejoining enzymes"/>
    <property type="match status" value="1"/>
</dbReference>
<reference evidence="6" key="2">
    <citation type="submission" date="2025-09" db="UniProtKB">
        <authorList>
            <consortium name="Ensembl"/>
        </authorList>
    </citation>
    <scope>IDENTIFICATION</scope>
</reference>
<organism evidence="6 7">
    <name type="scientific">Paramormyrops kingsleyae</name>
    <dbReference type="NCBI Taxonomy" id="1676925"/>
    <lineage>
        <taxon>Eukaryota</taxon>
        <taxon>Metazoa</taxon>
        <taxon>Chordata</taxon>
        <taxon>Craniata</taxon>
        <taxon>Vertebrata</taxon>
        <taxon>Euteleostomi</taxon>
        <taxon>Actinopterygii</taxon>
        <taxon>Neopterygii</taxon>
        <taxon>Teleostei</taxon>
        <taxon>Osteoglossocephala</taxon>
        <taxon>Osteoglossomorpha</taxon>
        <taxon>Osteoglossiformes</taxon>
        <taxon>Mormyridae</taxon>
        <taxon>Paramormyrops</taxon>
    </lineage>
</organism>